<dbReference type="Gene3D" id="3.90.1200.10">
    <property type="match status" value="1"/>
</dbReference>
<dbReference type="SUPFAM" id="SSF56112">
    <property type="entry name" value="Protein kinase-like (PK-like)"/>
    <property type="match status" value="1"/>
</dbReference>
<reference evidence="2" key="1">
    <citation type="journal article" date="2020" name="Stud. Mycol.">
        <title>101 Dothideomycetes genomes: a test case for predicting lifestyles and emergence of pathogens.</title>
        <authorList>
            <person name="Haridas S."/>
            <person name="Albert R."/>
            <person name="Binder M."/>
            <person name="Bloem J."/>
            <person name="Labutti K."/>
            <person name="Salamov A."/>
            <person name="Andreopoulos B."/>
            <person name="Baker S."/>
            <person name="Barry K."/>
            <person name="Bills G."/>
            <person name="Bluhm B."/>
            <person name="Cannon C."/>
            <person name="Castanera R."/>
            <person name="Culley D."/>
            <person name="Daum C."/>
            <person name="Ezra D."/>
            <person name="Gonzalez J."/>
            <person name="Henrissat B."/>
            <person name="Kuo A."/>
            <person name="Liang C."/>
            <person name="Lipzen A."/>
            <person name="Lutzoni F."/>
            <person name="Magnuson J."/>
            <person name="Mondo S."/>
            <person name="Nolan M."/>
            <person name="Ohm R."/>
            <person name="Pangilinan J."/>
            <person name="Park H.-J."/>
            <person name="Ramirez L."/>
            <person name="Alfaro M."/>
            <person name="Sun H."/>
            <person name="Tritt A."/>
            <person name="Yoshinaga Y."/>
            <person name="Zwiers L.-H."/>
            <person name="Turgeon B."/>
            <person name="Goodwin S."/>
            <person name="Spatafora J."/>
            <person name="Crous P."/>
            <person name="Grigoriev I."/>
        </authorList>
    </citation>
    <scope>NUCLEOTIDE SEQUENCE</scope>
    <source>
        <strain evidence="2">CBS 379.55</strain>
    </source>
</reference>
<keyword evidence="2" id="KW-0808">Transferase</keyword>
<dbReference type="InterPro" id="IPR002575">
    <property type="entry name" value="Aminoglycoside_PTrfase"/>
</dbReference>
<evidence type="ECO:0000259" key="1">
    <source>
        <dbReference type="Pfam" id="PF01636"/>
    </source>
</evidence>
<dbReference type="EMBL" id="ML986510">
    <property type="protein sequence ID" value="KAF2273474.1"/>
    <property type="molecule type" value="Genomic_DNA"/>
</dbReference>
<dbReference type="CDD" id="cd05120">
    <property type="entry name" value="APH_ChoK_like"/>
    <property type="match status" value="1"/>
</dbReference>
<gene>
    <name evidence="2" type="ORF">EI97DRAFT_159027</name>
</gene>
<evidence type="ECO:0000313" key="3">
    <source>
        <dbReference type="Proteomes" id="UP000800097"/>
    </source>
</evidence>
<keyword evidence="2" id="KW-0418">Kinase</keyword>
<sequence length="290" mass="33281">MVIKWIDPDALHQGSEGLAVNNTFRNRLLARIALHTTAKVFKRDPPCVRLTQGKILKTGLDVHLTEAATLKYVAEHTSIPVPKVYCSFLHKKRAYIVMERIRGESLAAAWTKLTQGAREKIFLQLKNMIQELRSLKPPPGTGIQSCVGGSLYDTRLPHGTPRFGPFKSTLEFHHWLRDGLEPSQIGPHVSEEDARDLKAMVARQDRDDWGAPVFTHCDLNPTNIIVRGEQIVAIIDWEFAGWYPAYWEYACAWFGNILRTEWQNTLLSILDPYPEELEMDRTRCKWYGEW</sequence>
<keyword evidence="3" id="KW-1185">Reference proteome</keyword>
<dbReference type="InterPro" id="IPR051678">
    <property type="entry name" value="AGP_Transferase"/>
</dbReference>
<dbReference type="RefSeq" id="XP_033651013.1">
    <property type="nucleotide sequence ID" value="XM_033793319.1"/>
</dbReference>
<dbReference type="PANTHER" id="PTHR21310">
    <property type="entry name" value="AMINOGLYCOSIDE PHOSPHOTRANSFERASE-RELATED-RELATED"/>
    <property type="match status" value="1"/>
</dbReference>
<evidence type="ECO:0000313" key="2">
    <source>
        <dbReference type="EMBL" id="KAF2273474.1"/>
    </source>
</evidence>
<dbReference type="AlphaFoldDB" id="A0A6A6JB94"/>
<dbReference type="GO" id="GO:0016301">
    <property type="term" value="F:kinase activity"/>
    <property type="evidence" value="ECO:0007669"/>
    <property type="project" value="UniProtKB-KW"/>
</dbReference>
<dbReference type="Pfam" id="PF01636">
    <property type="entry name" value="APH"/>
    <property type="match status" value="1"/>
</dbReference>
<dbReference type="Proteomes" id="UP000800097">
    <property type="component" value="Unassembled WGS sequence"/>
</dbReference>
<organism evidence="2 3">
    <name type="scientific">Westerdykella ornata</name>
    <dbReference type="NCBI Taxonomy" id="318751"/>
    <lineage>
        <taxon>Eukaryota</taxon>
        <taxon>Fungi</taxon>
        <taxon>Dikarya</taxon>
        <taxon>Ascomycota</taxon>
        <taxon>Pezizomycotina</taxon>
        <taxon>Dothideomycetes</taxon>
        <taxon>Pleosporomycetidae</taxon>
        <taxon>Pleosporales</taxon>
        <taxon>Sporormiaceae</taxon>
        <taxon>Westerdykella</taxon>
    </lineage>
</organism>
<name>A0A6A6JB94_WESOR</name>
<dbReference type="OrthoDB" id="8300194at2759"/>
<protein>
    <submittedName>
        <fullName evidence="2">Kinase-like protein</fullName>
    </submittedName>
</protein>
<accession>A0A6A6JB94</accession>
<dbReference type="InterPro" id="IPR011009">
    <property type="entry name" value="Kinase-like_dom_sf"/>
</dbReference>
<dbReference type="GeneID" id="54546494"/>
<feature type="domain" description="Aminoglycoside phosphotransferase" evidence="1">
    <location>
        <begin position="66"/>
        <end position="267"/>
    </location>
</feature>
<dbReference type="PANTHER" id="PTHR21310:SF55">
    <property type="entry name" value="AMINOGLYCOSIDE PHOSPHOTRANSFERASE DOMAIN-CONTAINING PROTEIN"/>
    <property type="match status" value="1"/>
</dbReference>
<proteinExistence type="predicted"/>